<evidence type="ECO:0000313" key="1">
    <source>
        <dbReference type="EMBL" id="NDL70615.1"/>
    </source>
</evidence>
<reference evidence="1 2" key="1">
    <citation type="submission" date="2020-01" db="EMBL/GenBank/DDBJ databases">
        <title>Whole genome sequencing of Halomonas alkaliphila strain LS44.</title>
        <authorList>
            <person name="Kumar S."/>
            <person name="Paul D."/>
            <person name="Shouche Y."/>
            <person name="Suryavanshi M.V."/>
        </authorList>
    </citation>
    <scope>NUCLEOTIDE SEQUENCE [LARGE SCALE GENOMIC DNA]</scope>
    <source>
        <strain evidence="1 2">LS44</strain>
    </source>
</reference>
<dbReference type="OrthoDB" id="6168599at2"/>
<accession>A0A7C9P811</accession>
<comment type="caution">
    <text evidence="1">The sequence shown here is derived from an EMBL/GenBank/DDBJ whole genome shotgun (WGS) entry which is preliminary data.</text>
</comment>
<evidence type="ECO:0000313" key="2">
    <source>
        <dbReference type="Proteomes" id="UP000480312"/>
    </source>
</evidence>
<gene>
    <name evidence="1" type="ORF">GPL32_08840</name>
</gene>
<dbReference type="EMBL" id="JAAEHK010000010">
    <property type="protein sequence ID" value="NDL70615.1"/>
    <property type="molecule type" value="Genomic_DNA"/>
</dbReference>
<protein>
    <recommendedName>
        <fullName evidence="3">DUF3077 domain-containing protein</fullName>
    </recommendedName>
</protein>
<evidence type="ECO:0008006" key="3">
    <source>
        <dbReference type="Google" id="ProtNLM"/>
    </source>
</evidence>
<proteinExistence type="predicted"/>
<name>A0A7C9P811_9GAMM</name>
<dbReference type="AlphaFoldDB" id="A0A7C9P811"/>
<organism evidence="1 2">
    <name type="scientific">Vreelandella alkaliphila</name>
    <dbReference type="NCBI Taxonomy" id="272774"/>
    <lineage>
        <taxon>Bacteria</taxon>
        <taxon>Pseudomonadati</taxon>
        <taxon>Pseudomonadota</taxon>
        <taxon>Gammaproteobacteria</taxon>
        <taxon>Oceanospirillales</taxon>
        <taxon>Halomonadaceae</taxon>
        <taxon>Vreelandella</taxon>
    </lineage>
</organism>
<sequence>MTKFTNSPRLEDAVCLTEAECLLVDPRANFEDLFEQCETRLEAVSNLMMTLSMLDAPDACADARDLAHVAISCRLLLADSLDLLFAARQASKRQQPPASKGGDHG</sequence>
<dbReference type="Proteomes" id="UP000480312">
    <property type="component" value="Unassembled WGS sequence"/>
</dbReference>
<dbReference type="RefSeq" id="WP_162218508.1">
    <property type="nucleotide sequence ID" value="NZ_JAAEHK010000010.1"/>
</dbReference>